<gene>
    <name evidence="4" type="ORF">SAMN05216559_3238</name>
</gene>
<dbReference type="InterPro" id="IPR000086">
    <property type="entry name" value="NUDIX_hydrolase_dom"/>
</dbReference>
<dbReference type="CDD" id="cd02883">
    <property type="entry name" value="NUDIX_Hydrolase"/>
    <property type="match status" value="1"/>
</dbReference>
<dbReference type="Pfam" id="PF00293">
    <property type="entry name" value="NUDIX"/>
    <property type="match status" value="1"/>
</dbReference>
<dbReference type="OrthoDB" id="346422at2157"/>
<dbReference type="PANTHER" id="PTHR43046">
    <property type="entry name" value="GDP-MANNOSE MANNOSYL HYDROLASE"/>
    <property type="match status" value="1"/>
</dbReference>
<evidence type="ECO:0000313" key="4">
    <source>
        <dbReference type="EMBL" id="SFS07529.1"/>
    </source>
</evidence>
<reference evidence="4 5" key="1">
    <citation type="submission" date="2016-10" db="EMBL/GenBank/DDBJ databases">
        <authorList>
            <person name="de Groot N.N."/>
        </authorList>
    </citation>
    <scope>NUCLEOTIDE SEQUENCE [LARGE SCALE GENOMIC DNA]</scope>
    <source>
        <strain evidence="4 5">CGMCC 1.10457</strain>
    </source>
</reference>
<dbReference type="EMBL" id="FOZK01000003">
    <property type="protein sequence ID" value="SFS07529.1"/>
    <property type="molecule type" value="Genomic_DNA"/>
</dbReference>
<dbReference type="STRING" id="767519.SAMN05216559_3238"/>
<dbReference type="PROSITE" id="PS51462">
    <property type="entry name" value="NUDIX"/>
    <property type="match status" value="1"/>
</dbReference>
<dbReference type="PRINTS" id="PR00502">
    <property type="entry name" value="NUDIXFAMILY"/>
</dbReference>
<dbReference type="AlphaFoldDB" id="A0A1I6LVR9"/>
<evidence type="ECO:0000313" key="5">
    <source>
        <dbReference type="Proteomes" id="UP000199062"/>
    </source>
</evidence>
<feature type="domain" description="Nudix hydrolase" evidence="3">
    <location>
        <begin position="36"/>
        <end position="187"/>
    </location>
</feature>
<name>A0A1I6LVR9_9EURY</name>
<evidence type="ECO:0000259" key="3">
    <source>
        <dbReference type="PROSITE" id="PS51462"/>
    </source>
</evidence>
<dbReference type="RefSeq" id="WP_089817586.1">
    <property type="nucleotide sequence ID" value="NZ_FOZK01000003.1"/>
</dbReference>
<dbReference type="PANTHER" id="PTHR43046:SF16">
    <property type="entry name" value="ADP-RIBOSE PYROPHOSPHATASE YJHB-RELATED"/>
    <property type="match status" value="1"/>
</dbReference>
<accession>A0A1I6LVR9</accession>
<comment type="cofactor">
    <cofactor evidence="1">
        <name>Mg(2+)</name>
        <dbReference type="ChEBI" id="CHEBI:18420"/>
    </cofactor>
</comment>
<dbReference type="Proteomes" id="UP000199062">
    <property type="component" value="Unassembled WGS sequence"/>
</dbReference>
<proteinExistence type="predicted"/>
<dbReference type="PROSITE" id="PS00893">
    <property type="entry name" value="NUDIX_BOX"/>
    <property type="match status" value="1"/>
</dbReference>
<dbReference type="Gene3D" id="3.90.79.10">
    <property type="entry name" value="Nucleoside Triphosphate Pyrophosphohydrolase"/>
    <property type="match status" value="1"/>
</dbReference>
<dbReference type="GO" id="GO:0016787">
    <property type="term" value="F:hydrolase activity"/>
    <property type="evidence" value="ECO:0007669"/>
    <property type="project" value="UniProtKB-KW"/>
</dbReference>
<dbReference type="InterPro" id="IPR020084">
    <property type="entry name" value="NUDIX_hydrolase_CS"/>
</dbReference>
<keyword evidence="2" id="KW-0378">Hydrolase</keyword>
<evidence type="ECO:0000256" key="2">
    <source>
        <dbReference type="ARBA" id="ARBA00022801"/>
    </source>
</evidence>
<dbReference type="InterPro" id="IPR015797">
    <property type="entry name" value="NUDIX_hydrolase-like_dom_sf"/>
</dbReference>
<dbReference type="SUPFAM" id="SSF55811">
    <property type="entry name" value="Nudix"/>
    <property type="match status" value="1"/>
</dbReference>
<evidence type="ECO:0000256" key="1">
    <source>
        <dbReference type="ARBA" id="ARBA00001946"/>
    </source>
</evidence>
<protein>
    <submittedName>
        <fullName evidence="4">8-oxo-dGTP diphosphatase</fullName>
    </submittedName>
</protein>
<sequence>MTTVDDLWYLGDVARQSAEQTYHSVADRHEDFLECTRHRSVSRPRFRTVADRIRDNGLPYGAHAITYRESGELLLVRHDDVDMWVLPGGEVDGDESFRAAARRELMEEAGVDAAFEGLALLARVEFRCGDYDTWGVLPIYQARAETTALTVDDPDGEITDARWFDELPDDARDRDQLVRWRAETLEQ</sequence>
<keyword evidence="5" id="KW-1185">Reference proteome</keyword>
<dbReference type="InterPro" id="IPR020476">
    <property type="entry name" value="Nudix_hydrolase"/>
</dbReference>
<organism evidence="4 5">
    <name type="scientific">Halomicrobium zhouii</name>
    <dbReference type="NCBI Taxonomy" id="767519"/>
    <lineage>
        <taxon>Archaea</taxon>
        <taxon>Methanobacteriati</taxon>
        <taxon>Methanobacteriota</taxon>
        <taxon>Stenosarchaea group</taxon>
        <taxon>Halobacteria</taxon>
        <taxon>Halobacteriales</taxon>
        <taxon>Haloarculaceae</taxon>
        <taxon>Halomicrobium</taxon>
    </lineage>
</organism>